<protein>
    <submittedName>
        <fullName evidence="2">Uncharacterized protein</fullName>
    </submittedName>
</protein>
<dbReference type="Proteomes" id="UP000480178">
    <property type="component" value="Chromosome"/>
</dbReference>
<sequence length="287" mass="32839">MKYLLILLALQSILWACTDANPASESNLQALMQENDSLITQIRLKNKELEEITTSMSQIEMNLAAIRRNEIEIENLRREGGENMQEQINELIQEIDAYVEDNRKKVAILEKQMLNTQNQSIGLAKLVDQQKRNVYEKEQQIQNLLVTITSLRQELLTTINNKNEEISNKQRLLEEKEATLNTAYFAYGTQQELTDIGIIRKEGGVLGAGKSYKLASKFEVKNFKKVNIRQVTDIDIGIVDKKNVITTHPADSYYFVKTSGRTILKIVDQPRFWSISKFLVVETQGGL</sequence>
<feature type="coiled-coil region" evidence="1">
    <location>
        <begin position="28"/>
        <end position="119"/>
    </location>
</feature>
<proteinExistence type="predicted"/>
<dbReference type="RefSeq" id="WP_162447514.1">
    <property type="nucleotide sequence ID" value="NZ_CP048222.1"/>
</dbReference>
<gene>
    <name evidence="2" type="ORF">GXP67_35400</name>
</gene>
<evidence type="ECO:0000313" key="3">
    <source>
        <dbReference type="Proteomes" id="UP000480178"/>
    </source>
</evidence>
<name>A0A6C0GTT3_9BACT</name>
<reference evidence="2 3" key="1">
    <citation type="submission" date="2020-01" db="EMBL/GenBank/DDBJ databases">
        <authorList>
            <person name="Kim M.K."/>
        </authorList>
    </citation>
    <scope>NUCLEOTIDE SEQUENCE [LARGE SCALE GENOMIC DNA]</scope>
    <source>
        <strain evidence="2 3">172606-1</strain>
    </source>
</reference>
<dbReference type="EMBL" id="CP048222">
    <property type="protein sequence ID" value="QHT71579.1"/>
    <property type="molecule type" value="Genomic_DNA"/>
</dbReference>
<keyword evidence="3" id="KW-1185">Reference proteome</keyword>
<evidence type="ECO:0000313" key="2">
    <source>
        <dbReference type="EMBL" id="QHT71579.1"/>
    </source>
</evidence>
<accession>A0A6C0GTT3</accession>
<dbReference type="AlphaFoldDB" id="A0A6C0GTT3"/>
<evidence type="ECO:0000256" key="1">
    <source>
        <dbReference type="SAM" id="Coils"/>
    </source>
</evidence>
<organism evidence="2 3">
    <name type="scientific">Rhodocytophaga rosea</name>
    <dbReference type="NCBI Taxonomy" id="2704465"/>
    <lineage>
        <taxon>Bacteria</taxon>
        <taxon>Pseudomonadati</taxon>
        <taxon>Bacteroidota</taxon>
        <taxon>Cytophagia</taxon>
        <taxon>Cytophagales</taxon>
        <taxon>Rhodocytophagaceae</taxon>
        <taxon>Rhodocytophaga</taxon>
    </lineage>
</organism>
<keyword evidence="1" id="KW-0175">Coiled coil</keyword>
<feature type="coiled-coil region" evidence="1">
    <location>
        <begin position="152"/>
        <end position="179"/>
    </location>
</feature>
<dbReference type="KEGG" id="rhoz:GXP67_35400"/>